<evidence type="ECO:0000256" key="1">
    <source>
        <dbReference type="ARBA" id="ARBA00004141"/>
    </source>
</evidence>
<dbReference type="PANTHER" id="PTHR43243">
    <property type="entry name" value="INNER MEMBRANE TRANSPORTER YGJI-RELATED"/>
    <property type="match status" value="1"/>
</dbReference>
<dbReference type="Proteomes" id="UP000095280">
    <property type="component" value="Unplaced"/>
</dbReference>
<name>A0A1I8H168_9PLAT</name>
<organism evidence="6 7">
    <name type="scientific">Macrostomum lignano</name>
    <dbReference type="NCBI Taxonomy" id="282301"/>
    <lineage>
        <taxon>Eukaryota</taxon>
        <taxon>Metazoa</taxon>
        <taxon>Spiralia</taxon>
        <taxon>Lophotrochozoa</taxon>
        <taxon>Platyhelminthes</taxon>
        <taxon>Rhabditophora</taxon>
        <taxon>Macrostomorpha</taxon>
        <taxon>Macrostomida</taxon>
        <taxon>Macrostomidae</taxon>
        <taxon>Macrostomum</taxon>
    </lineage>
</organism>
<dbReference type="PANTHER" id="PTHR43243:SF4">
    <property type="entry name" value="CATIONIC AMINO ACID TRANSPORTER 4"/>
    <property type="match status" value="1"/>
</dbReference>
<dbReference type="Pfam" id="PF13520">
    <property type="entry name" value="AA_permease_2"/>
    <property type="match status" value="1"/>
</dbReference>
<dbReference type="Gene3D" id="1.20.1740.10">
    <property type="entry name" value="Amino acid/polyamine transporter I"/>
    <property type="match status" value="1"/>
</dbReference>
<dbReference type="PIRSF" id="PIRSF006060">
    <property type="entry name" value="AA_transporter"/>
    <property type="match status" value="1"/>
</dbReference>
<keyword evidence="6" id="KW-1185">Reference proteome</keyword>
<keyword evidence="5" id="KW-0472">Membrane</keyword>
<evidence type="ECO:0000256" key="2">
    <source>
        <dbReference type="ARBA" id="ARBA00022448"/>
    </source>
</evidence>
<sequence length="613" mass="65917">MVRDRSWIELLGAKAIRRKSLTEAQSLDTPLNRCLSVWHLTFFGVAHMAGAGIYVLSGTVIKEYAGPAASLSFTLCAIASLFTGMCYVEFASLVPKAGSSYTYTYCVLGELPAFIVGWTMLLDYILSMATVAKAFSGTVDSLSKQKISNFVSANLGTLPKAWSIFDETWDLLAVGLILVLALLLIGGAKFSMSVNAGLSTAQLLCLLTATVACFVYGSLDNWTAGSGFFPFGGVGVVEGASIAMFAFSGFESVGSAAEECSNPKRDLPRALLASLSAVSVVYVVACLGLSFVQPYWKLNVAAPFVVAFSGHPGAKWAEVTAAVGTLLATGATKVTGLFVVPRLMYALASDGVIFGAFANVNERVQVPLLGLAFGAVVSSVLALLFRLNFLAEMVSMGTLVSYCFIGVDLFVLRYLHFAELPGDSPVQLRAWAANGILARCVPGLARVRWLRRLFLAFLLGCVWLATTLSVIIKGTQLWRWAFLAPPGLALIFSGALLTAFKPYDVPGMYMSPGLPLAPLLAVLINVLLLSRLSIRSWIRFFCWLFLGLLMYILYGVKHSKAKSVDDYPDSNQDKAVKDSRPDVIGDQLADTPAADKDKTTSEPENEEKKQSET</sequence>
<keyword evidence="2" id="KW-0813">Transport</keyword>
<comment type="subcellular location">
    <subcellularLocation>
        <location evidence="1">Membrane</location>
        <topology evidence="1">Multi-pass membrane protein</topology>
    </subcellularLocation>
</comment>
<keyword evidence="3" id="KW-0812">Transmembrane</keyword>
<dbReference type="OrthoDB" id="3900342at2759"/>
<reference evidence="7" key="1">
    <citation type="submission" date="2016-11" db="UniProtKB">
        <authorList>
            <consortium name="WormBaseParasite"/>
        </authorList>
    </citation>
    <scope>IDENTIFICATION</scope>
</reference>
<dbReference type="GO" id="GO:0016020">
    <property type="term" value="C:membrane"/>
    <property type="evidence" value="ECO:0007669"/>
    <property type="project" value="UniProtKB-SubCell"/>
</dbReference>
<evidence type="ECO:0000256" key="4">
    <source>
        <dbReference type="ARBA" id="ARBA00022989"/>
    </source>
</evidence>
<accession>A0A1I8H168</accession>
<keyword evidence="4" id="KW-1133">Transmembrane helix</keyword>
<evidence type="ECO:0000256" key="5">
    <source>
        <dbReference type="ARBA" id="ARBA00023136"/>
    </source>
</evidence>
<dbReference type="AlphaFoldDB" id="A0A1I8H168"/>
<evidence type="ECO:0000313" key="6">
    <source>
        <dbReference type="Proteomes" id="UP000095280"/>
    </source>
</evidence>
<dbReference type="InterPro" id="IPR002293">
    <property type="entry name" value="AA/rel_permease1"/>
</dbReference>
<dbReference type="Pfam" id="PF13906">
    <property type="entry name" value="AA_permease_C"/>
    <property type="match status" value="1"/>
</dbReference>
<dbReference type="STRING" id="282301.A0A1I8H168"/>
<protein>
    <submittedName>
        <fullName evidence="7">AA_permease_C domain-containing protein</fullName>
    </submittedName>
</protein>
<evidence type="ECO:0000313" key="7">
    <source>
        <dbReference type="WBParaSite" id="maker-uti_cns_0003812-snap-gene-0.7-mRNA-1"/>
    </source>
</evidence>
<proteinExistence type="predicted"/>
<dbReference type="GO" id="GO:0015171">
    <property type="term" value="F:amino acid transmembrane transporter activity"/>
    <property type="evidence" value="ECO:0007669"/>
    <property type="project" value="TreeGrafter"/>
</dbReference>
<evidence type="ECO:0000256" key="3">
    <source>
        <dbReference type="ARBA" id="ARBA00022692"/>
    </source>
</evidence>
<dbReference type="WBParaSite" id="maker-uti_cns_0003812-snap-gene-0.7-mRNA-1">
    <property type="protein sequence ID" value="maker-uti_cns_0003812-snap-gene-0.7-mRNA-1"/>
    <property type="gene ID" value="maker-uti_cns_0003812-snap-gene-0.7"/>
</dbReference>
<dbReference type="InterPro" id="IPR029485">
    <property type="entry name" value="CAT_C"/>
</dbReference>